<evidence type="ECO:0000313" key="2">
    <source>
        <dbReference type="Proteomes" id="UP001497497"/>
    </source>
</evidence>
<dbReference type="AlphaFoldDB" id="A0AAV2HEX6"/>
<protein>
    <submittedName>
        <fullName evidence="1">Uncharacterized protein</fullName>
    </submittedName>
</protein>
<dbReference type="PANTHER" id="PTHR17985:SF8">
    <property type="entry name" value="TRANSPORT AND GOLGI ORGANIZATION PROTEIN 2 HOMOLOG"/>
    <property type="match status" value="1"/>
</dbReference>
<dbReference type="GO" id="GO:0005794">
    <property type="term" value="C:Golgi apparatus"/>
    <property type="evidence" value="ECO:0007669"/>
    <property type="project" value="TreeGrafter"/>
</dbReference>
<gene>
    <name evidence="1" type="ORF">GSLYS_00006038001</name>
</gene>
<keyword evidence="2" id="KW-1185">Reference proteome</keyword>
<accession>A0AAV2HEX6</accession>
<dbReference type="Proteomes" id="UP001497497">
    <property type="component" value="Unassembled WGS sequence"/>
</dbReference>
<name>A0AAV2HEX6_LYMST</name>
<dbReference type="PANTHER" id="PTHR17985">
    <property type="entry name" value="SER/THR-RICH PROTEIN T10 IN DGCR REGION"/>
    <property type="match status" value="1"/>
</dbReference>
<dbReference type="Pfam" id="PF05742">
    <property type="entry name" value="TANGO2"/>
    <property type="match status" value="1"/>
</dbReference>
<evidence type="ECO:0000313" key="1">
    <source>
        <dbReference type="EMBL" id="CAL1531959.1"/>
    </source>
</evidence>
<dbReference type="GO" id="GO:0007030">
    <property type="term" value="P:Golgi organization"/>
    <property type="evidence" value="ECO:0007669"/>
    <property type="project" value="TreeGrafter"/>
</dbReference>
<dbReference type="GO" id="GO:0009306">
    <property type="term" value="P:protein secretion"/>
    <property type="evidence" value="ECO:0007669"/>
    <property type="project" value="TreeGrafter"/>
</dbReference>
<organism evidence="1 2">
    <name type="scientific">Lymnaea stagnalis</name>
    <name type="common">Great pond snail</name>
    <name type="synonym">Helix stagnalis</name>
    <dbReference type="NCBI Taxonomy" id="6523"/>
    <lineage>
        <taxon>Eukaryota</taxon>
        <taxon>Metazoa</taxon>
        <taxon>Spiralia</taxon>
        <taxon>Lophotrochozoa</taxon>
        <taxon>Mollusca</taxon>
        <taxon>Gastropoda</taxon>
        <taxon>Heterobranchia</taxon>
        <taxon>Euthyneura</taxon>
        <taxon>Panpulmonata</taxon>
        <taxon>Hygrophila</taxon>
        <taxon>Lymnaeoidea</taxon>
        <taxon>Lymnaeidae</taxon>
        <taxon>Lymnaea</taxon>
    </lineage>
</organism>
<reference evidence="1 2" key="1">
    <citation type="submission" date="2024-04" db="EMBL/GenBank/DDBJ databases">
        <authorList>
            <consortium name="Genoscope - CEA"/>
            <person name="William W."/>
        </authorList>
    </citation>
    <scope>NUCLEOTIDE SEQUENCE [LARGE SCALE GENOMIC DNA]</scope>
</reference>
<proteinExistence type="predicted"/>
<feature type="non-terminal residue" evidence="1">
    <location>
        <position position="275"/>
    </location>
</feature>
<dbReference type="InterPro" id="IPR008551">
    <property type="entry name" value="TANGO2"/>
</dbReference>
<sequence length="275" mass="30706">MCVIFFYLSEICTFDGYKLVLVNNRDETWDRPTRAASFWDNGNCISGLDEMPDRSGGTWLGMNKDGKVGALLNILGQQDHSKEGRGFLVTDFITGDSDIKDYAQKVLKDKDKYNGFNLLLFDLGKQEDNLPVKPFFVSNALNYTSCVNLRTLPSNTFFGVSNSPLEYPFQKVIKGKDRFGQIVSKYPAVCMKEHLVKNLLVLMSDQTPLLPDPVLERAATLVGLSPERSSQQSAINVMSPESKYGSRTTTIILVDGKGNVDYIEQTVTHENLHVG</sequence>
<dbReference type="EMBL" id="CAXITT010000101">
    <property type="protein sequence ID" value="CAL1531959.1"/>
    <property type="molecule type" value="Genomic_DNA"/>
</dbReference>
<comment type="caution">
    <text evidence="1">The sequence shown here is derived from an EMBL/GenBank/DDBJ whole genome shotgun (WGS) entry which is preliminary data.</text>
</comment>